<accession>A0ACB6QXC9</accession>
<organism evidence="1 2">
    <name type="scientific">Lindgomyces ingoldianus</name>
    <dbReference type="NCBI Taxonomy" id="673940"/>
    <lineage>
        <taxon>Eukaryota</taxon>
        <taxon>Fungi</taxon>
        <taxon>Dikarya</taxon>
        <taxon>Ascomycota</taxon>
        <taxon>Pezizomycotina</taxon>
        <taxon>Dothideomycetes</taxon>
        <taxon>Pleosporomycetidae</taxon>
        <taxon>Pleosporales</taxon>
        <taxon>Lindgomycetaceae</taxon>
        <taxon>Lindgomyces</taxon>
    </lineage>
</organism>
<reference evidence="1" key="1">
    <citation type="journal article" date="2020" name="Stud. Mycol.">
        <title>101 Dothideomycetes genomes: a test case for predicting lifestyles and emergence of pathogens.</title>
        <authorList>
            <person name="Haridas S."/>
            <person name="Albert R."/>
            <person name="Binder M."/>
            <person name="Bloem J."/>
            <person name="Labutti K."/>
            <person name="Salamov A."/>
            <person name="Andreopoulos B."/>
            <person name="Baker S."/>
            <person name="Barry K."/>
            <person name="Bills G."/>
            <person name="Bluhm B."/>
            <person name="Cannon C."/>
            <person name="Castanera R."/>
            <person name="Culley D."/>
            <person name="Daum C."/>
            <person name="Ezra D."/>
            <person name="Gonzalez J."/>
            <person name="Henrissat B."/>
            <person name="Kuo A."/>
            <person name="Liang C."/>
            <person name="Lipzen A."/>
            <person name="Lutzoni F."/>
            <person name="Magnuson J."/>
            <person name="Mondo S."/>
            <person name="Nolan M."/>
            <person name="Ohm R."/>
            <person name="Pangilinan J."/>
            <person name="Park H.-J."/>
            <person name="Ramirez L."/>
            <person name="Alfaro M."/>
            <person name="Sun H."/>
            <person name="Tritt A."/>
            <person name="Yoshinaga Y."/>
            <person name="Zwiers L.-H."/>
            <person name="Turgeon B."/>
            <person name="Goodwin S."/>
            <person name="Spatafora J."/>
            <person name="Crous P."/>
            <person name="Grigoriev I."/>
        </authorList>
    </citation>
    <scope>NUCLEOTIDE SEQUENCE</scope>
    <source>
        <strain evidence="1">ATCC 200398</strain>
    </source>
</reference>
<dbReference type="Proteomes" id="UP000799755">
    <property type="component" value="Unassembled WGS sequence"/>
</dbReference>
<proteinExistence type="predicted"/>
<gene>
    <name evidence="1" type="ORF">BDR25DRAFT_261900</name>
</gene>
<name>A0ACB6QXC9_9PLEO</name>
<dbReference type="EMBL" id="MU003507">
    <property type="protein sequence ID" value="KAF2470735.1"/>
    <property type="molecule type" value="Genomic_DNA"/>
</dbReference>
<evidence type="ECO:0000313" key="2">
    <source>
        <dbReference type="Proteomes" id="UP000799755"/>
    </source>
</evidence>
<keyword evidence="2" id="KW-1185">Reference proteome</keyword>
<comment type="caution">
    <text evidence="1">The sequence shown here is derived from an EMBL/GenBank/DDBJ whole genome shotgun (WGS) entry which is preliminary data.</text>
</comment>
<sequence length="396" mass="42349">MTTEKKPDLAPNTRQIRASVLHGANDLRVETRSLFPPGPADLQIAVRSTGLCGSDLHYYRHYRNGDIIVREPMSLGHESAGVVVGVGSDVKNFKVGDKVALEVGLPCEQCERCKEGRYNICKGMNFRSSAKAFPHAQGTLQDRINHPAAWCHKLPEDVPLDLGAILEPLSVAIHASRRARLPAGASVLVFGAGAVGLLVAAMAKISGASTVVIADIDAGRVNFAVQNKFSHIGFTVPMKRGNTVDENLAIARETAAEIGKIAKESGEPVGEVDAVFECTGVPSCLQAAIYANRPGGKVLIIGMGTPIQTLPISAAALREVDLVGVFRYANTYPTGIEVVSKKDPDYPDFSKIVTHRYRGLESAEAAFEMAAKTKDDKGNLVIKVVIETDEGEKANL</sequence>
<evidence type="ECO:0000313" key="1">
    <source>
        <dbReference type="EMBL" id="KAF2470735.1"/>
    </source>
</evidence>
<protein>
    <submittedName>
        <fullName evidence="1">GroES-like protein</fullName>
    </submittedName>
</protein>